<accession>A0ABR0KJ39</accession>
<keyword evidence="1" id="KW-0812">Transmembrane</keyword>
<sequence length="89" mass="10234">MSAIVLMSFCVGNIIGPKTFRDSDAPAYIPAKICIVVFLAFALLLIALLDGFYIWENKRRNDLGEIDMPADWELMDLTDKQNKRFRYVM</sequence>
<proteinExistence type="predicted"/>
<dbReference type="EMBL" id="JAVRRG010000015">
    <property type="protein sequence ID" value="KAK5098069.1"/>
    <property type="molecule type" value="Genomic_DNA"/>
</dbReference>
<feature type="transmembrane region" description="Helical" evidence="1">
    <location>
        <begin position="27"/>
        <end position="49"/>
    </location>
</feature>
<gene>
    <name evidence="2" type="ORF">LTR24_001890</name>
</gene>
<keyword evidence="1" id="KW-1133">Transmembrane helix</keyword>
<comment type="caution">
    <text evidence="2">The sequence shown here is derived from an EMBL/GenBank/DDBJ whole genome shotgun (WGS) entry which is preliminary data.</text>
</comment>
<evidence type="ECO:0000256" key="1">
    <source>
        <dbReference type="SAM" id="Phobius"/>
    </source>
</evidence>
<reference evidence="2 3" key="1">
    <citation type="submission" date="2023-08" db="EMBL/GenBank/DDBJ databases">
        <title>Black Yeasts Isolated from many extreme environments.</title>
        <authorList>
            <person name="Coleine C."/>
            <person name="Stajich J.E."/>
            <person name="Selbmann L."/>
        </authorList>
    </citation>
    <scope>NUCLEOTIDE SEQUENCE [LARGE SCALE GENOMIC DNA]</scope>
    <source>
        <strain evidence="2 3">CCFEE 5885</strain>
    </source>
</reference>
<protein>
    <submittedName>
        <fullName evidence="2">Uncharacterized protein</fullName>
    </submittedName>
</protein>
<keyword evidence="3" id="KW-1185">Reference proteome</keyword>
<evidence type="ECO:0000313" key="2">
    <source>
        <dbReference type="EMBL" id="KAK5098069.1"/>
    </source>
</evidence>
<keyword evidence="1" id="KW-0472">Membrane</keyword>
<dbReference type="Proteomes" id="UP001345013">
    <property type="component" value="Unassembled WGS sequence"/>
</dbReference>
<name>A0ABR0KJ39_9EURO</name>
<evidence type="ECO:0000313" key="3">
    <source>
        <dbReference type="Proteomes" id="UP001345013"/>
    </source>
</evidence>
<organism evidence="2 3">
    <name type="scientific">Lithohypha guttulata</name>
    <dbReference type="NCBI Taxonomy" id="1690604"/>
    <lineage>
        <taxon>Eukaryota</taxon>
        <taxon>Fungi</taxon>
        <taxon>Dikarya</taxon>
        <taxon>Ascomycota</taxon>
        <taxon>Pezizomycotina</taxon>
        <taxon>Eurotiomycetes</taxon>
        <taxon>Chaetothyriomycetidae</taxon>
        <taxon>Chaetothyriales</taxon>
        <taxon>Trichomeriaceae</taxon>
        <taxon>Lithohypha</taxon>
    </lineage>
</organism>